<comment type="caution">
    <text evidence="2">The sequence shown here is derived from an EMBL/GenBank/DDBJ whole genome shotgun (WGS) entry which is preliminary data.</text>
</comment>
<reference evidence="2" key="1">
    <citation type="submission" date="2016-03" db="EMBL/GenBank/DDBJ databases">
        <title>Mechanisms controlling the formation of the plant cell surface in tip-growing cells are functionally conserved among land plants.</title>
        <authorList>
            <person name="Honkanen S."/>
            <person name="Jones V.A."/>
            <person name="Morieri G."/>
            <person name="Champion C."/>
            <person name="Hetherington A.J."/>
            <person name="Kelly S."/>
            <person name="Saint-Marcoux D."/>
            <person name="Proust H."/>
            <person name="Prescott H."/>
            <person name="Dolan L."/>
        </authorList>
    </citation>
    <scope>NUCLEOTIDE SEQUENCE [LARGE SCALE GENOMIC DNA]</scope>
    <source>
        <tissue evidence="2">Whole gametophyte</tissue>
    </source>
</reference>
<evidence type="ECO:0000313" key="2">
    <source>
        <dbReference type="EMBL" id="OAE32621.1"/>
    </source>
</evidence>
<protein>
    <submittedName>
        <fullName evidence="2">Uncharacterized protein</fullName>
    </submittedName>
</protein>
<keyword evidence="3" id="KW-1185">Reference proteome</keyword>
<dbReference type="AlphaFoldDB" id="A0A176WJ41"/>
<feature type="region of interest" description="Disordered" evidence="1">
    <location>
        <begin position="68"/>
        <end position="99"/>
    </location>
</feature>
<evidence type="ECO:0000313" key="3">
    <source>
        <dbReference type="Proteomes" id="UP000077202"/>
    </source>
</evidence>
<feature type="region of interest" description="Disordered" evidence="1">
    <location>
        <begin position="139"/>
        <end position="161"/>
    </location>
</feature>
<organism evidence="2 3">
    <name type="scientific">Marchantia polymorpha subsp. ruderalis</name>
    <dbReference type="NCBI Taxonomy" id="1480154"/>
    <lineage>
        <taxon>Eukaryota</taxon>
        <taxon>Viridiplantae</taxon>
        <taxon>Streptophyta</taxon>
        <taxon>Embryophyta</taxon>
        <taxon>Marchantiophyta</taxon>
        <taxon>Marchantiopsida</taxon>
        <taxon>Marchantiidae</taxon>
        <taxon>Marchantiales</taxon>
        <taxon>Marchantiaceae</taxon>
        <taxon>Marchantia</taxon>
    </lineage>
</organism>
<sequence length="374" mass="42418">MATLPSIVRVSRLGFVERALGGDCKHCKEIVFSRSMRLLTAKERRKLPMQTHTQEGGKVVSANKVNTNPENEQICLPPQKIERSRSRQESQPRKRRRTHEVAVFEERVHRAALINLRSPNSRARSKMKARRLILEADNSTESRAAASRRRYSPKAGAEMNRVRENEASLKENLQTSAVSPTPIVSSRATRKEKGKAIMTDEEDLVALKKVVERVVEDVVEEVFAPQKVLSPQMSTGTVILEPGQDPLVEETQLQVLSAIDLLCGQVLLLLQYLNRKRGKYAGTTINVSYVELVRNRTRAKVAATSAAASKESQTPETKAKYEVLWKRLTKEVKKRRYLEKTYEGLREDIENAKCATIDLWNRLEASRTVYNTKL</sequence>
<dbReference type="Proteomes" id="UP000077202">
    <property type="component" value="Unassembled WGS sequence"/>
</dbReference>
<feature type="compositionally biased region" description="Basic and acidic residues" evidence="1">
    <location>
        <begin position="80"/>
        <end position="92"/>
    </location>
</feature>
<name>A0A176WJ41_MARPO</name>
<proteinExistence type="predicted"/>
<evidence type="ECO:0000256" key="1">
    <source>
        <dbReference type="SAM" id="MobiDB-lite"/>
    </source>
</evidence>
<accession>A0A176WJ41</accession>
<gene>
    <name evidence="2" type="ORF">AXG93_4293s1010</name>
</gene>
<dbReference type="EMBL" id="LVLJ01000776">
    <property type="protein sequence ID" value="OAE32621.1"/>
    <property type="molecule type" value="Genomic_DNA"/>
</dbReference>